<feature type="domain" description="Major facilitator superfamily (MFS) profile" evidence="6">
    <location>
        <begin position="8"/>
        <end position="142"/>
    </location>
</feature>
<evidence type="ECO:0000256" key="5">
    <source>
        <dbReference type="SAM" id="Phobius"/>
    </source>
</evidence>
<dbReference type="Proteomes" id="UP001596058">
    <property type="component" value="Unassembled WGS sequence"/>
</dbReference>
<dbReference type="PROSITE" id="PS50850">
    <property type="entry name" value="MFS"/>
    <property type="match status" value="1"/>
</dbReference>
<evidence type="ECO:0000256" key="1">
    <source>
        <dbReference type="ARBA" id="ARBA00004651"/>
    </source>
</evidence>
<proteinExistence type="predicted"/>
<keyword evidence="4 5" id="KW-0472">Membrane</keyword>
<protein>
    <submittedName>
        <fullName evidence="7">MFS transporter</fullName>
    </submittedName>
</protein>
<dbReference type="InterPro" id="IPR011701">
    <property type="entry name" value="MFS"/>
</dbReference>
<sequence>MPHVSRAVVPVLAFAGIVVALMQGMIIPLIPQLPRFLSATPSDATWAITATLLAGAVATPVVGRLGDMYGKRRMLLISLSLLVAGSVICALSDTLAPMVAGRVLQGLALGVIALGISIMRDELPLERLGSATALMSASLGVG</sequence>
<dbReference type="InterPro" id="IPR020846">
    <property type="entry name" value="MFS_dom"/>
</dbReference>
<feature type="non-terminal residue" evidence="7">
    <location>
        <position position="142"/>
    </location>
</feature>
<feature type="transmembrane region" description="Helical" evidence="5">
    <location>
        <begin position="74"/>
        <end position="93"/>
    </location>
</feature>
<dbReference type="Gene3D" id="1.20.1720.10">
    <property type="entry name" value="Multidrug resistance protein D"/>
    <property type="match status" value="1"/>
</dbReference>
<keyword evidence="8" id="KW-1185">Reference proteome</keyword>
<keyword evidence="2 5" id="KW-0812">Transmembrane</keyword>
<comment type="subcellular location">
    <subcellularLocation>
        <location evidence="1">Cell membrane</location>
        <topology evidence="1">Multi-pass membrane protein</topology>
    </subcellularLocation>
</comment>
<evidence type="ECO:0000256" key="2">
    <source>
        <dbReference type="ARBA" id="ARBA00022692"/>
    </source>
</evidence>
<feature type="transmembrane region" description="Helical" evidence="5">
    <location>
        <begin position="99"/>
        <end position="119"/>
    </location>
</feature>
<dbReference type="EMBL" id="JBHSPA010000029">
    <property type="protein sequence ID" value="MFC5827518.1"/>
    <property type="molecule type" value="Genomic_DNA"/>
</dbReference>
<comment type="caution">
    <text evidence="7">The sequence shown here is derived from an EMBL/GenBank/DDBJ whole genome shotgun (WGS) entry which is preliminary data.</text>
</comment>
<gene>
    <name evidence="7" type="ORF">ACFPZ3_26955</name>
</gene>
<dbReference type="RefSeq" id="WP_379517064.1">
    <property type="nucleotide sequence ID" value="NZ_JBHSPA010000029.1"/>
</dbReference>
<organism evidence="7 8">
    <name type="scientific">Nonomuraea insulae</name>
    <dbReference type="NCBI Taxonomy" id="1616787"/>
    <lineage>
        <taxon>Bacteria</taxon>
        <taxon>Bacillati</taxon>
        <taxon>Actinomycetota</taxon>
        <taxon>Actinomycetes</taxon>
        <taxon>Streptosporangiales</taxon>
        <taxon>Streptosporangiaceae</taxon>
        <taxon>Nonomuraea</taxon>
    </lineage>
</organism>
<evidence type="ECO:0000256" key="3">
    <source>
        <dbReference type="ARBA" id="ARBA00022989"/>
    </source>
</evidence>
<dbReference type="Pfam" id="PF07690">
    <property type="entry name" value="MFS_1"/>
    <property type="match status" value="1"/>
</dbReference>
<feature type="transmembrane region" description="Helical" evidence="5">
    <location>
        <begin position="7"/>
        <end position="32"/>
    </location>
</feature>
<name>A0ABW1CPE4_9ACTN</name>
<accession>A0ABW1CPE4</accession>
<dbReference type="SUPFAM" id="SSF103473">
    <property type="entry name" value="MFS general substrate transporter"/>
    <property type="match status" value="1"/>
</dbReference>
<dbReference type="InterPro" id="IPR036259">
    <property type="entry name" value="MFS_trans_sf"/>
</dbReference>
<dbReference type="PANTHER" id="PTHR23501">
    <property type="entry name" value="MAJOR FACILITATOR SUPERFAMILY"/>
    <property type="match status" value="1"/>
</dbReference>
<evidence type="ECO:0000313" key="7">
    <source>
        <dbReference type="EMBL" id="MFC5827518.1"/>
    </source>
</evidence>
<dbReference type="PANTHER" id="PTHR23501:SF197">
    <property type="entry name" value="COMD"/>
    <property type="match status" value="1"/>
</dbReference>
<feature type="transmembrane region" description="Helical" evidence="5">
    <location>
        <begin position="44"/>
        <end position="62"/>
    </location>
</feature>
<evidence type="ECO:0000256" key="4">
    <source>
        <dbReference type="ARBA" id="ARBA00023136"/>
    </source>
</evidence>
<keyword evidence="3 5" id="KW-1133">Transmembrane helix</keyword>
<reference evidence="8" key="1">
    <citation type="journal article" date="2019" name="Int. J. Syst. Evol. Microbiol.">
        <title>The Global Catalogue of Microorganisms (GCM) 10K type strain sequencing project: providing services to taxonomists for standard genome sequencing and annotation.</title>
        <authorList>
            <consortium name="The Broad Institute Genomics Platform"/>
            <consortium name="The Broad Institute Genome Sequencing Center for Infectious Disease"/>
            <person name="Wu L."/>
            <person name="Ma J."/>
        </authorList>
    </citation>
    <scope>NUCLEOTIDE SEQUENCE [LARGE SCALE GENOMIC DNA]</scope>
    <source>
        <strain evidence="8">CCUG 53903</strain>
    </source>
</reference>
<evidence type="ECO:0000313" key="8">
    <source>
        <dbReference type="Proteomes" id="UP001596058"/>
    </source>
</evidence>
<evidence type="ECO:0000259" key="6">
    <source>
        <dbReference type="PROSITE" id="PS50850"/>
    </source>
</evidence>